<dbReference type="Pfam" id="PF19788">
    <property type="entry name" value="DUF6272"/>
    <property type="match status" value="1"/>
</dbReference>
<dbReference type="AlphaFoldDB" id="A0A6F8PQQ1"/>
<evidence type="ECO:0000313" key="2">
    <source>
        <dbReference type="Proteomes" id="UP000501466"/>
    </source>
</evidence>
<organism evidence="1 2">
    <name type="scientific">Thiosulfativibrio zosterae</name>
    <dbReference type="NCBI Taxonomy" id="2675053"/>
    <lineage>
        <taxon>Bacteria</taxon>
        <taxon>Pseudomonadati</taxon>
        <taxon>Pseudomonadota</taxon>
        <taxon>Gammaproteobacteria</taxon>
        <taxon>Thiotrichales</taxon>
        <taxon>Piscirickettsiaceae</taxon>
        <taxon>Thiosulfativibrio</taxon>
    </lineage>
</organism>
<reference evidence="2" key="1">
    <citation type="submission" date="2019-11" db="EMBL/GenBank/DDBJ databases">
        <title>Isolation and characterization of two novel species in the genus Thiomicrorhabdus.</title>
        <authorList>
            <person name="Mochizuki J."/>
            <person name="Kojima H."/>
            <person name="Fukui M."/>
        </authorList>
    </citation>
    <scope>NUCLEOTIDE SEQUENCE [LARGE SCALE GENOMIC DNA]</scope>
    <source>
        <strain evidence="2">AkT22</strain>
    </source>
</reference>
<dbReference type="InterPro" id="IPR046239">
    <property type="entry name" value="DUF6272"/>
</dbReference>
<name>A0A6F8PQQ1_9GAMM</name>
<dbReference type="KEGG" id="tzo:THMIRHAT_21990"/>
<dbReference type="RefSeq" id="WP_173292167.1">
    <property type="nucleotide sequence ID" value="NZ_AP021888.1"/>
</dbReference>
<gene>
    <name evidence="1" type="ORF">THMIRHAT_21990</name>
</gene>
<protein>
    <submittedName>
        <fullName evidence="1">Uncharacterized protein</fullName>
    </submittedName>
</protein>
<keyword evidence="2" id="KW-1185">Reference proteome</keyword>
<dbReference type="EMBL" id="AP021888">
    <property type="protein sequence ID" value="BBP44453.1"/>
    <property type="molecule type" value="Genomic_DNA"/>
</dbReference>
<dbReference type="Proteomes" id="UP000501466">
    <property type="component" value="Chromosome"/>
</dbReference>
<evidence type="ECO:0000313" key="1">
    <source>
        <dbReference type="EMBL" id="BBP44453.1"/>
    </source>
</evidence>
<accession>A0A6F8PQQ1</accession>
<sequence length="184" mass="21040">MNIQSIKELTDKEGIVFLAYTGFLSQSLISAMMTSLEQETDYGGLNLGVSAHIYTIFIEMAQNMMNYSRDLTALDNSRKPEGIILVGKRLPEYYYVESQNVVDVSDMEKMEPKLAELQGMSNDEIKKRYRELRKSGRDKHDVGGGIGFYEIAKRCERLEYSFSPAENNKYFFNLKAIVPMKKGD</sequence>
<dbReference type="NCBIfam" id="NF038262">
    <property type="entry name" value="SiaB_fam_kinase"/>
    <property type="match status" value="1"/>
</dbReference>
<proteinExistence type="predicted"/>